<dbReference type="PROSITE" id="PS51257">
    <property type="entry name" value="PROKAR_LIPOPROTEIN"/>
    <property type="match status" value="1"/>
</dbReference>
<feature type="region of interest" description="Disordered" evidence="1">
    <location>
        <begin position="95"/>
        <end position="122"/>
    </location>
</feature>
<dbReference type="Proteomes" id="UP000242972">
    <property type="component" value="Unassembled WGS sequence"/>
</dbReference>
<sequence>MKTASWLLTIGLLWLTSGCGLNAIPVKNSPPVALRLVREDKTTLTWYPVTVGPEVLLDEGTSISSVMSGPRGRIYYGTGDPLADADVIGWLDPSSGQSDWSSVPSVDPEFPPDSEPETLTQPQSSFWSQVDLVVSGAHTVWYRHWGYIGGWTVNGSFVPGAYGIPGPTVTDGPWTASVRLSFSGTAALRIMNVDTKTISAFSLPSTQTPIDLAFGSTPNQIWLLTSSELWQFNMASDTWNPAAVLSSGDFFVAMGQSALGTWIIDADGNIGTIKSQGGIDWMAALAVTPLSAISGPNNGIWIAGPRHLTLWRPKFPLTQWPWPKDPYPAPASTWPTRSLNAPPDWPPLPHLAAGPDGSLDVGYGTYIGQAREQSVMVLKKVLTSGGKTS</sequence>
<reference evidence="2 3" key="1">
    <citation type="journal article" date="2014" name="BMC Genomics">
        <title>Comparison of environmental and isolate Sulfobacillus genomes reveals diverse carbon, sulfur, nitrogen, and hydrogen metabolisms.</title>
        <authorList>
            <person name="Justice N.B."/>
            <person name="Norman A."/>
            <person name="Brown C.T."/>
            <person name="Singh A."/>
            <person name="Thomas B.C."/>
            <person name="Banfield J.F."/>
        </authorList>
    </citation>
    <scope>NUCLEOTIDE SEQUENCE [LARGE SCALE GENOMIC DNA]</scope>
    <source>
        <strain evidence="2">AMDSBA4</strain>
    </source>
</reference>
<dbReference type="EMBL" id="PXYW01000052">
    <property type="protein sequence ID" value="PSR32091.1"/>
    <property type="molecule type" value="Genomic_DNA"/>
</dbReference>
<evidence type="ECO:0000313" key="3">
    <source>
        <dbReference type="Proteomes" id="UP000242972"/>
    </source>
</evidence>
<protein>
    <submittedName>
        <fullName evidence="2">Uncharacterized protein</fullName>
    </submittedName>
</protein>
<name>A0A2T2XC41_9FIRM</name>
<proteinExistence type="predicted"/>
<accession>A0A2T2XC41</accession>
<dbReference type="AlphaFoldDB" id="A0A2T2XC41"/>
<feature type="compositionally biased region" description="Polar residues" evidence="1">
    <location>
        <begin position="95"/>
        <end position="104"/>
    </location>
</feature>
<organism evidence="2 3">
    <name type="scientific">Sulfobacillus benefaciens</name>
    <dbReference type="NCBI Taxonomy" id="453960"/>
    <lineage>
        <taxon>Bacteria</taxon>
        <taxon>Bacillati</taxon>
        <taxon>Bacillota</taxon>
        <taxon>Clostridia</taxon>
        <taxon>Eubacteriales</taxon>
        <taxon>Clostridiales Family XVII. Incertae Sedis</taxon>
        <taxon>Sulfobacillus</taxon>
    </lineage>
</organism>
<gene>
    <name evidence="2" type="ORF">C7B46_15835</name>
</gene>
<evidence type="ECO:0000256" key="1">
    <source>
        <dbReference type="SAM" id="MobiDB-lite"/>
    </source>
</evidence>
<evidence type="ECO:0000313" key="2">
    <source>
        <dbReference type="EMBL" id="PSR32091.1"/>
    </source>
</evidence>
<comment type="caution">
    <text evidence="2">The sequence shown here is derived from an EMBL/GenBank/DDBJ whole genome shotgun (WGS) entry which is preliminary data.</text>
</comment>